<evidence type="ECO:0000313" key="16">
    <source>
        <dbReference type="EMBL" id="ALN79696.1"/>
    </source>
</evidence>
<organism evidence="16 17">
    <name type="scientific">Lysobacter antibioticus</name>
    <dbReference type="NCBI Taxonomy" id="84531"/>
    <lineage>
        <taxon>Bacteria</taxon>
        <taxon>Pseudomonadati</taxon>
        <taxon>Pseudomonadota</taxon>
        <taxon>Gammaproteobacteria</taxon>
        <taxon>Lysobacterales</taxon>
        <taxon>Lysobacteraceae</taxon>
        <taxon>Lysobacter</taxon>
    </lineage>
</organism>
<evidence type="ECO:0000256" key="11">
    <source>
        <dbReference type="ARBA" id="ARBA00023136"/>
    </source>
</evidence>
<reference evidence="16 17" key="1">
    <citation type="journal article" date="2015" name="BMC Genomics">
        <title>Comparative genomics and metabolic profiling of the genus Lysobacter.</title>
        <authorList>
            <person name="de Bruijn I."/>
            <person name="Cheng X."/>
            <person name="de Jager V."/>
            <person name="Exposito R.G."/>
            <person name="Watrous J."/>
            <person name="Patel N."/>
            <person name="Postma J."/>
            <person name="Dorrestein P.C."/>
            <person name="Kobayashi D."/>
            <person name="Raaijmakers J.M."/>
        </authorList>
    </citation>
    <scope>NUCLEOTIDE SEQUENCE [LARGE SCALE GENOMIC DNA]</scope>
    <source>
        <strain evidence="16 17">76</strain>
    </source>
</reference>
<dbReference type="Proteomes" id="UP000060787">
    <property type="component" value="Chromosome"/>
</dbReference>
<sequence>MRPVPGMLAAACAFAAMLAGGWWLSSRDEGSAMTSSAVTGVRDIDPPLAVAVSAGASAASIGARADSLRDTEVDGGVRVDARGRPQPDRELRRLFDYFLSRTGEQSPEAIRVALIAHLQPHLAADALATVLAWFDAYVALERDSVAAGHEARDMEAAVARVRSLRRERLGAELAQAWYGEEERAYDDALARRRLLADRSLDEATRARRVAELDARLDPQWQAERAQGLELDSAVRQSRAFEARRVDAATRYAEREALYGREAAQRLAQLDARKAQWQDRLRRYAAQRQRVLADTALSDSQRRQRMASLLQGFDANERRRVDALARNGLLPGP</sequence>
<dbReference type="GO" id="GO:0051082">
    <property type="term" value="F:unfolded protein binding"/>
    <property type="evidence" value="ECO:0007669"/>
    <property type="project" value="InterPro"/>
</dbReference>
<dbReference type="GO" id="GO:0016042">
    <property type="term" value="P:lipid catabolic process"/>
    <property type="evidence" value="ECO:0007669"/>
    <property type="project" value="UniProtKB-KW"/>
</dbReference>
<gene>
    <name evidence="16" type="ORF">LA76x_1540</name>
</gene>
<evidence type="ECO:0000256" key="6">
    <source>
        <dbReference type="ARBA" id="ARBA00022519"/>
    </source>
</evidence>
<dbReference type="GO" id="GO:0006457">
    <property type="term" value="P:protein folding"/>
    <property type="evidence" value="ECO:0007669"/>
    <property type="project" value="InterPro"/>
</dbReference>
<evidence type="ECO:0000256" key="7">
    <source>
        <dbReference type="ARBA" id="ARBA00022692"/>
    </source>
</evidence>
<dbReference type="Pfam" id="PF03280">
    <property type="entry name" value="Lipase_chap"/>
    <property type="match status" value="1"/>
</dbReference>
<accession>A0A0S2F836</accession>
<evidence type="ECO:0000256" key="13">
    <source>
        <dbReference type="ARBA" id="ARBA00030948"/>
    </source>
</evidence>
<evidence type="ECO:0000313" key="17">
    <source>
        <dbReference type="Proteomes" id="UP000060787"/>
    </source>
</evidence>
<comment type="function">
    <text evidence="1">May be involved in the folding of the extracellular lipase during its passage through the periplasm.</text>
</comment>
<dbReference type="KEGG" id="lab:LA76x_1540"/>
<evidence type="ECO:0000256" key="12">
    <source>
        <dbReference type="ARBA" id="ARBA00023186"/>
    </source>
</evidence>
<keyword evidence="11" id="KW-0472">Membrane</keyword>
<dbReference type="STRING" id="84531.LA76x_1540"/>
<evidence type="ECO:0000256" key="8">
    <source>
        <dbReference type="ARBA" id="ARBA00022963"/>
    </source>
</evidence>
<keyword evidence="9" id="KW-1133">Transmembrane helix</keyword>
<dbReference type="PATRIC" id="fig|84531.8.peg.1568"/>
<evidence type="ECO:0000256" key="1">
    <source>
        <dbReference type="ARBA" id="ARBA00003280"/>
    </source>
</evidence>
<evidence type="ECO:0000256" key="2">
    <source>
        <dbReference type="ARBA" id="ARBA00004383"/>
    </source>
</evidence>
<name>A0A0S2F836_LYSAN</name>
<dbReference type="GO" id="GO:0005886">
    <property type="term" value="C:plasma membrane"/>
    <property type="evidence" value="ECO:0007669"/>
    <property type="project" value="UniProtKB-SubCell"/>
</dbReference>
<evidence type="ECO:0000256" key="15">
    <source>
        <dbReference type="ARBA" id="ARBA00033028"/>
    </source>
</evidence>
<keyword evidence="10" id="KW-0443">Lipid metabolism</keyword>
<keyword evidence="7" id="KW-0812">Transmembrane</keyword>
<keyword evidence="8" id="KW-0442">Lipid degradation</keyword>
<comment type="similarity">
    <text evidence="3">Belongs to the lipase chaperone family.</text>
</comment>
<keyword evidence="12" id="KW-0143">Chaperone</keyword>
<dbReference type="SUPFAM" id="SSF158855">
    <property type="entry name" value="Lipase chaperone-like"/>
    <property type="match status" value="1"/>
</dbReference>
<keyword evidence="17" id="KW-1185">Reference proteome</keyword>
<evidence type="ECO:0000256" key="14">
    <source>
        <dbReference type="ARBA" id="ARBA00031542"/>
    </source>
</evidence>
<evidence type="ECO:0000256" key="10">
    <source>
        <dbReference type="ARBA" id="ARBA00023098"/>
    </source>
</evidence>
<dbReference type="InterPro" id="IPR004961">
    <property type="entry name" value="Lipase_chaperone"/>
</dbReference>
<evidence type="ECO:0000256" key="9">
    <source>
        <dbReference type="ARBA" id="ARBA00022989"/>
    </source>
</evidence>
<keyword evidence="6" id="KW-0997">Cell inner membrane</keyword>
<evidence type="ECO:0000256" key="3">
    <source>
        <dbReference type="ARBA" id="ARBA00010358"/>
    </source>
</evidence>
<protein>
    <recommendedName>
        <fullName evidence="4">Lipase chaperone</fullName>
    </recommendedName>
    <alternativeName>
        <fullName evidence="15">Lipase foldase</fullName>
    </alternativeName>
    <alternativeName>
        <fullName evidence="13">Lipase helper protein</fullName>
    </alternativeName>
    <alternativeName>
        <fullName evidence="14">Lipase modulator</fullName>
    </alternativeName>
</protein>
<dbReference type="AlphaFoldDB" id="A0A0S2F836"/>
<proteinExistence type="inferred from homology"/>
<evidence type="ECO:0000256" key="4">
    <source>
        <dbReference type="ARBA" id="ARBA00019692"/>
    </source>
</evidence>
<dbReference type="EMBL" id="CP011129">
    <property type="protein sequence ID" value="ALN79696.1"/>
    <property type="molecule type" value="Genomic_DNA"/>
</dbReference>
<comment type="subcellular location">
    <subcellularLocation>
        <location evidence="2">Cell inner membrane</location>
        <topology evidence="2">Single-pass membrane protein</topology>
        <orientation evidence="2">Periplasmic side</orientation>
    </subcellularLocation>
</comment>
<evidence type="ECO:0000256" key="5">
    <source>
        <dbReference type="ARBA" id="ARBA00022475"/>
    </source>
</evidence>
<keyword evidence="5" id="KW-1003">Cell membrane</keyword>